<organism evidence="2 3">
    <name type="scientific">Qipengyuania marisflavi</name>
    <dbReference type="NCBI Taxonomy" id="2486356"/>
    <lineage>
        <taxon>Bacteria</taxon>
        <taxon>Pseudomonadati</taxon>
        <taxon>Pseudomonadota</taxon>
        <taxon>Alphaproteobacteria</taxon>
        <taxon>Sphingomonadales</taxon>
        <taxon>Erythrobacteraceae</taxon>
        <taxon>Qipengyuania</taxon>
    </lineage>
</organism>
<name>A0A5S3P8L2_9SPHN</name>
<keyword evidence="3" id="KW-1185">Reference proteome</keyword>
<dbReference type="Proteomes" id="UP000309668">
    <property type="component" value="Unassembled WGS sequence"/>
</dbReference>
<keyword evidence="1" id="KW-0812">Transmembrane</keyword>
<dbReference type="RefSeq" id="WP_138615395.1">
    <property type="nucleotide sequence ID" value="NZ_VCAO01000001.1"/>
</dbReference>
<dbReference type="AlphaFoldDB" id="A0A5S3P8L2"/>
<evidence type="ECO:0008006" key="4">
    <source>
        <dbReference type="Google" id="ProtNLM"/>
    </source>
</evidence>
<comment type="caution">
    <text evidence="2">The sequence shown here is derived from an EMBL/GenBank/DDBJ whole genome shotgun (WGS) entry which is preliminary data.</text>
</comment>
<dbReference type="EMBL" id="VCAO01000001">
    <property type="protein sequence ID" value="TMM49834.1"/>
    <property type="molecule type" value="Genomic_DNA"/>
</dbReference>
<protein>
    <recommendedName>
        <fullName evidence="4">DUF883 family protein</fullName>
    </recommendedName>
</protein>
<keyword evidence="1" id="KW-0472">Membrane</keyword>
<sequence length="169" mass="17535">MNQVANDTGPASDADKREQLRAKIETAEQRNAERTFADTAREAADTATDFVKRHPVATIAGAVVAGLAIGAMTKPGRRLTKRGGVLAAIAAEAAMAYGMKALDGAGDLAKTAGSTLGDLSEDVGSQARSLGRDALSRADGAGDILRDSARKLANTSARTIQDARKRISR</sequence>
<evidence type="ECO:0000313" key="3">
    <source>
        <dbReference type="Proteomes" id="UP000309668"/>
    </source>
</evidence>
<gene>
    <name evidence="2" type="ORF">FEV51_01130</name>
</gene>
<proteinExistence type="predicted"/>
<evidence type="ECO:0000256" key="1">
    <source>
        <dbReference type="SAM" id="Phobius"/>
    </source>
</evidence>
<feature type="transmembrane region" description="Helical" evidence="1">
    <location>
        <begin position="56"/>
        <end position="73"/>
    </location>
</feature>
<reference evidence="2 3" key="1">
    <citation type="submission" date="2019-05" db="EMBL/GenBank/DDBJ databases">
        <title>Erythrobacter marisflavi sp. nov., isolated from isolated from water of an estuary environment.</title>
        <authorList>
            <person name="Yoon J.-H."/>
        </authorList>
    </citation>
    <scope>NUCLEOTIDE SEQUENCE [LARGE SCALE GENOMIC DNA]</scope>
    <source>
        <strain evidence="2 3">KEM-5</strain>
    </source>
</reference>
<evidence type="ECO:0000313" key="2">
    <source>
        <dbReference type="EMBL" id="TMM49834.1"/>
    </source>
</evidence>
<accession>A0A5S3P8L2</accession>
<keyword evidence="1" id="KW-1133">Transmembrane helix</keyword>